<dbReference type="EMBL" id="LHPF02000001">
    <property type="protein sequence ID" value="PSC76108.1"/>
    <property type="molecule type" value="Genomic_DNA"/>
</dbReference>
<keyword evidence="10 12" id="KW-0968">Cytoplasmic vesicle</keyword>
<keyword evidence="7 12" id="KW-0653">Protein transport</keyword>
<keyword evidence="5 12" id="KW-0963">Cytoplasm</keyword>
<evidence type="ECO:0000256" key="4">
    <source>
        <dbReference type="ARBA" id="ARBA00022448"/>
    </source>
</evidence>
<dbReference type="PANTHER" id="PTHR11043:SF0">
    <property type="entry name" value="COATOMER SUBUNIT ZETA"/>
    <property type="match status" value="1"/>
</dbReference>
<dbReference type="FunFam" id="3.30.450.60:FF:000014">
    <property type="entry name" value="Coatomer subunit zeta-2"/>
    <property type="match status" value="1"/>
</dbReference>
<evidence type="ECO:0000256" key="10">
    <source>
        <dbReference type="ARBA" id="ARBA00023329"/>
    </source>
</evidence>
<dbReference type="CDD" id="cd14829">
    <property type="entry name" value="Zeta-COP"/>
    <property type="match status" value="1"/>
</dbReference>
<dbReference type="AlphaFoldDB" id="A0A2P6VPS7"/>
<dbReference type="STRING" id="554055.A0A2P6VPS7"/>
<evidence type="ECO:0000256" key="7">
    <source>
        <dbReference type="ARBA" id="ARBA00022927"/>
    </source>
</evidence>
<keyword evidence="9 12" id="KW-0472">Membrane</keyword>
<evidence type="ECO:0000256" key="3">
    <source>
        <dbReference type="ARBA" id="ARBA00011775"/>
    </source>
</evidence>
<dbReference type="GO" id="GO:0000139">
    <property type="term" value="C:Golgi membrane"/>
    <property type="evidence" value="ECO:0007669"/>
    <property type="project" value="UniProtKB-SubCell"/>
</dbReference>
<dbReference type="InterPro" id="IPR022775">
    <property type="entry name" value="AP_mu_sigma_su"/>
</dbReference>
<evidence type="ECO:0000256" key="2">
    <source>
        <dbReference type="ARBA" id="ARBA00006972"/>
    </source>
</evidence>
<dbReference type="InterPro" id="IPR039652">
    <property type="entry name" value="Coatomer_zeta"/>
</dbReference>
<evidence type="ECO:0000256" key="9">
    <source>
        <dbReference type="ARBA" id="ARBA00023136"/>
    </source>
</evidence>
<dbReference type="InterPro" id="IPR011012">
    <property type="entry name" value="Longin-like_dom_sf"/>
</dbReference>
<evidence type="ECO:0000259" key="13">
    <source>
        <dbReference type="Pfam" id="PF01217"/>
    </source>
</evidence>
<feature type="domain" description="AP complex mu/sigma subunit" evidence="13">
    <location>
        <begin position="12"/>
        <end position="153"/>
    </location>
</feature>
<dbReference type="GO" id="GO:0006886">
    <property type="term" value="P:intracellular protein transport"/>
    <property type="evidence" value="ECO:0007669"/>
    <property type="project" value="TreeGrafter"/>
</dbReference>
<evidence type="ECO:0000256" key="5">
    <source>
        <dbReference type="ARBA" id="ARBA00022490"/>
    </source>
</evidence>
<protein>
    <recommendedName>
        <fullName evidence="12">Coatomer subunit zeta</fullName>
    </recommendedName>
</protein>
<comment type="subcellular location">
    <subcellularLocation>
        <location evidence="12">Cytoplasm</location>
    </subcellularLocation>
    <subcellularLocation>
        <location evidence="1 12">Golgi apparatus membrane</location>
        <topology evidence="1 12">Peripheral membrane protein</topology>
        <orientation evidence="1 12">Cytoplasmic side</orientation>
    </subcellularLocation>
    <subcellularLocation>
        <location evidence="12">Cytoplasmic vesicle</location>
        <location evidence="12">COPI-coated vesicle membrane</location>
        <topology evidence="12">Peripheral membrane protein</topology>
        <orientation evidence="12">Cytoplasmic side</orientation>
    </subcellularLocation>
</comment>
<name>A0A2P6VPS7_9CHLO</name>
<dbReference type="GO" id="GO:0030126">
    <property type="term" value="C:COPI vesicle coat"/>
    <property type="evidence" value="ECO:0007669"/>
    <property type="project" value="UniProtKB-UniRule"/>
</dbReference>
<sequence length="190" mass="20795">MTEIVDPTIPVVKNMLLLDAEGKRVAVKYFTTDMTSVAAQANYEKNVFAKTARTNARGEAEITMFDDVVVVYKFLGDLMFYVTGDQDENEVVLYSVLQGFYESINLLLRNAVEKKTVLENLDLVLLAMDEIVDGGLILETDAGVVASRVTMRQDGDDSPMGADSANNPGLVTLSQAFGSIKDQVARSLLK</sequence>
<comment type="similarity">
    <text evidence="2 12">Belongs to the adaptor complexes small subunit family.</text>
</comment>
<accession>A0A2P6VPS7</accession>
<dbReference type="SUPFAM" id="SSF64356">
    <property type="entry name" value="SNARE-like"/>
    <property type="match status" value="1"/>
</dbReference>
<dbReference type="GO" id="GO:0006890">
    <property type="term" value="P:retrograde vesicle-mediated transport, Golgi to endoplasmic reticulum"/>
    <property type="evidence" value="ECO:0007669"/>
    <property type="project" value="UniProtKB-UniRule"/>
</dbReference>
<comment type="caution">
    <text evidence="14">The sequence shown here is derived from an EMBL/GenBank/DDBJ whole genome shotgun (WGS) entry which is preliminary data.</text>
</comment>
<evidence type="ECO:0000313" key="15">
    <source>
        <dbReference type="Proteomes" id="UP000239649"/>
    </source>
</evidence>
<keyword evidence="8 12" id="KW-0333">Golgi apparatus</keyword>
<evidence type="ECO:0000256" key="11">
    <source>
        <dbReference type="ARBA" id="ARBA00045555"/>
    </source>
</evidence>
<dbReference type="Proteomes" id="UP000239649">
    <property type="component" value="Unassembled WGS sequence"/>
</dbReference>
<proteinExistence type="inferred from homology"/>
<reference evidence="14 15" key="1">
    <citation type="journal article" date="2018" name="Plant J.">
        <title>Genome sequences of Chlorella sorokiniana UTEX 1602 and Micractinium conductrix SAG 241.80: implications to maltose excretion by a green alga.</title>
        <authorList>
            <person name="Arriola M.B."/>
            <person name="Velmurugan N."/>
            <person name="Zhang Y."/>
            <person name="Plunkett M.H."/>
            <person name="Hondzo H."/>
            <person name="Barney B.M."/>
        </authorList>
    </citation>
    <scope>NUCLEOTIDE SEQUENCE [LARGE SCALE GENOMIC DNA]</scope>
    <source>
        <strain evidence="14 15">SAG 241.80</strain>
    </source>
</reference>
<dbReference type="GO" id="GO:0006891">
    <property type="term" value="P:intra-Golgi vesicle-mediated transport"/>
    <property type="evidence" value="ECO:0007669"/>
    <property type="project" value="TreeGrafter"/>
</dbReference>
<dbReference type="Pfam" id="PF01217">
    <property type="entry name" value="Clat_adaptor_s"/>
    <property type="match status" value="1"/>
</dbReference>
<keyword evidence="15" id="KW-1185">Reference proteome</keyword>
<evidence type="ECO:0000256" key="6">
    <source>
        <dbReference type="ARBA" id="ARBA00022892"/>
    </source>
</evidence>
<dbReference type="Gene3D" id="3.30.450.60">
    <property type="match status" value="1"/>
</dbReference>
<evidence type="ECO:0000313" key="14">
    <source>
        <dbReference type="EMBL" id="PSC76108.1"/>
    </source>
</evidence>
<comment type="function">
    <text evidence="11">The coatomer is a cytosolic protein complex that binds to dilysine motifs and reversibly associates with Golgi non-clathrin-coated vesicles, which further mediate biosynthetic protein transport from the ER, via the Golgi up to the trans Golgi network. Coatomer complex is required for budding from Golgi membranes, and is essential for the retrograde Golgi-to-ER transport of dilysine-tagged proteins. The zeta subunit may be involved in regulating the coat assembly and, hence, the rate of biosynthetic protein transport due to its association-dissociation properties with the coatomer complex.</text>
</comment>
<keyword evidence="6 12" id="KW-0931">ER-Golgi transport</keyword>
<comment type="subunit">
    <text evidence="3 12">Oligomeric complex that consists of at least the alpha, beta, beta', gamma, delta, epsilon and zeta subunits.</text>
</comment>
<keyword evidence="4 12" id="KW-0813">Transport</keyword>
<gene>
    <name evidence="14" type="primary">g822</name>
    <name evidence="14" type="ORF">C2E20_0822</name>
</gene>
<evidence type="ECO:0000256" key="12">
    <source>
        <dbReference type="RuleBase" id="RU366053"/>
    </source>
</evidence>
<evidence type="ECO:0000256" key="1">
    <source>
        <dbReference type="ARBA" id="ARBA00004255"/>
    </source>
</evidence>
<dbReference type="OrthoDB" id="10249988at2759"/>
<dbReference type="PANTHER" id="PTHR11043">
    <property type="entry name" value="ZETA-COAT PROTEIN"/>
    <property type="match status" value="1"/>
</dbReference>
<organism evidence="14 15">
    <name type="scientific">Micractinium conductrix</name>
    <dbReference type="NCBI Taxonomy" id="554055"/>
    <lineage>
        <taxon>Eukaryota</taxon>
        <taxon>Viridiplantae</taxon>
        <taxon>Chlorophyta</taxon>
        <taxon>core chlorophytes</taxon>
        <taxon>Trebouxiophyceae</taxon>
        <taxon>Chlorellales</taxon>
        <taxon>Chlorellaceae</taxon>
        <taxon>Chlorella clade</taxon>
        <taxon>Micractinium</taxon>
    </lineage>
</organism>
<evidence type="ECO:0000256" key="8">
    <source>
        <dbReference type="ARBA" id="ARBA00023034"/>
    </source>
</evidence>